<dbReference type="EMBL" id="PYAV01000004">
    <property type="protein sequence ID" value="PSL48548.1"/>
    <property type="molecule type" value="Genomic_DNA"/>
</dbReference>
<protein>
    <submittedName>
        <fullName evidence="8">L-arginine-binding protein</fullName>
    </submittedName>
</protein>
<feature type="domain" description="Ionotropic glutamate receptor C-terminal" evidence="7">
    <location>
        <begin position="32"/>
        <end position="255"/>
    </location>
</feature>
<dbReference type="Proteomes" id="UP000242310">
    <property type="component" value="Unassembled WGS sequence"/>
</dbReference>
<feature type="domain" description="Solute-binding protein family 3/N-terminal" evidence="6">
    <location>
        <begin position="32"/>
        <end position="256"/>
    </location>
</feature>
<organism evidence="8 9">
    <name type="scientific">Salsuginibacillus halophilus</name>
    <dbReference type="NCBI Taxonomy" id="517424"/>
    <lineage>
        <taxon>Bacteria</taxon>
        <taxon>Bacillati</taxon>
        <taxon>Bacillota</taxon>
        <taxon>Bacilli</taxon>
        <taxon>Bacillales</taxon>
        <taxon>Bacillaceae</taxon>
        <taxon>Salsuginibacillus</taxon>
    </lineage>
</organism>
<comment type="caution">
    <text evidence="8">The sequence shown here is derived from an EMBL/GenBank/DDBJ whole genome shotgun (WGS) entry which is preliminary data.</text>
</comment>
<dbReference type="RefSeq" id="WP_106588113.1">
    <property type="nucleotide sequence ID" value="NZ_PYAV01000004.1"/>
</dbReference>
<name>A0A2P8HQQ1_9BACI</name>
<dbReference type="InterPro" id="IPR001320">
    <property type="entry name" value="Iontro_rcpt_C"/>
</dbReference>
<dbReference type="InterPro" id="IPR001638">
    <property type="entry name" value="Solute-binding_3/MltF_N"/>
</dbReference>
<evidence type="ECO:0000313" key="9">
    <source>
        <dbReference type="Proteomes" id="UP000242310"/>
    </source>
</evidence>
<keyword evidence="2" id="KW-0564">Palmitate</keyword>
<evidence type="ECO:0000256" key="4">
    <source>
        <dbReference type="SAM" id="MobiDB-lite"/>
    </source>
</evidence>
<dbReference type="SMART" id="SM00079">
    <property type="entry name" value="PBPe"/>
    <property type="match status" value="1"/>
</dbReference>
<keyword evidence="9" id="KW-1185">Reference proteome</keyword>
<keyword evidence="1 5" id="KW-0732">Signal</keyword>
<feature type="region of interest" description="Disordered" evidence="4">
    <location>
        <begin position="256"/>
        <end position="286"/>
    </location>
</feature>
<dbReference type="PROSITE" id="PS51257">
    <property type="entry name" value="PROKAR_LIPOPROTEIN"/>
    <property type="match status" value="1"/>
</dbReference>
<feature type="chain" id="PRO_5039047907" evidence="5">
    <location>
        <begin position="20"/>
        <end position="286"/>
    </location>
</feature>
<evidence type="ECO:0000259" key="7">
    <source>
        <dbReference type="SMART" id="SM00079"/>
    </source>
</evidence>
<dbReference type="Gene3D" id="3.40.190.10">
    <property type="entry name" value="Periplasmic binding protein-like II"/>
    <property type="match status" value="2"/>
</dbReference>
<dbReference type="PANTHER" id="PTHR35936">
    <property type="entry name" value="MEMBRANE-BOUND LYTIC MUREIN TRANSGLYCOSYLASE F"/>
    <property type="match status" value="1"/>
</dbReference>
<evidence type="ECO:0000256" key="5">
    <source>
        <dbReference type="SAM" id="SignalP"/>
    </source>
</evidence>
<reference evidence="8 9" key="1">
    <citation type="submission" date="2018-03" db="EMBL/GenBank/DDBJ databases">
        <title>Genomic Encyclopedia of Type Strains, Phase III (KMG-III): the genomes of soil and plant-associated and newly described type strains.</title>
        <authorList>
            <person name="Whitman W."/>
        </authorList>
    </citation>
    <scope>NUCLEOTIDE SEQUENCE [LARGE SCALE GENOMIC DNA]</scope>
    <source>
        <strain evidence="8 9">CGMCC 1.07653</strain>
    </source>
</reference>
<evidence type="ECO:0000256" key="3">
    <source>
        <dbReference type="ARBA" id="ARBA00023288"/>
    </source>
</evidence>
<dbReference type="Pfam" id="PF00497">
    <property type="entry name" value="SBP_bac_3"/>
    <property type="match status" value="1"/>
</dbReference>
<dbReference type="PANTHER" id="PTHR35936:SF17">
    <property type="entry name" value="ARGININE-BINDING EXTRACELLULAR PROTEIN ARTP"/>
    <property type="match status" value="1"/>
</dbReference>
<accession>A0A2P8HQQ1</accession>
<keyword evidence="3" id="KW-0449">Lipoprotein</keyword>
<dbReference type="AlphaFoldDB" id="A0A2P8HQQ1"/>
<evidence type="ECO:0000256" key="1">
    <source>
        <dbReference type="ARBA" id="ARBA00022729"/>
    </source>
</evidence>
<evidence type="ECO:0000313" key="8">
    <source>
        <dbReference type="EMBL" id="PSL48548.1"/>
    </source>
</evidence>
<dbReference type="GO" id="GO:0015276">
    <property type="term" value="F:ligand-gated monoatomic ion channel activity"/>
    <property type="evidence" value="ECO:0007669"/>
    <property type="project" value="InterPro"/>
</dbReference>
<dbReference type="SUPFAM" id="SSF53850">
    <property type="entry name" value="Periplasmic binding protein-like II"/>
    <property type="match status" value="1"/>
</dbReference>
<dbReference type="OrthoDB" id="9811552at2"/>
<evidence type="ECO:0000256" key="2">
    <source>
        <dbReference type="ARBA" id="ARBA00023139"/>
    </source>
</evidence>
<evidence type="ECO:0000259" key="6">
    <source>
        <dbReference type="SMART" id="SM00062"/>
    </source>
</evidence>
<sequence length="286" mass="31662">MKKSALFGMGILAAGMVTACGNGGDGEDEQETLTMGTSADYPPFEYIETGESDEIVGFDVDLAEAITDELGYDLEIQDMEFGGLIPALNSNRVDFVMAGMRPTEERRENVDFSDIYFESNHTIVTKEEFGIEEAEDLEGGTLGVQLGSIQEGQAEELGEEVPDLEVETRDRIPELVQEIINDRFDAAIIADTVAYEYIEREDGLKGFDLPNQAEEDGNAIAFPQDSELTEEFNEVLDDMKESGELDDLIIKWFDEMEIDEDDVSDEGGEGYDGEDEDDADDEEADE</sequence>
<dbReference type="SMART" id="SM00062">
    <property type="entry name" value="PBPb"/>
    <property type="match status" value="1"/>
</dbReference>
<dbReference type="GO" id="GO:0016020">
    <property type="term" value="C:membrane"/>
    <property type="evidence" value="ECO:0007669"/>
    <property type="project" value="InterPro"/>
</dbReference>
<proteinExistence type="predicted"/>
<gene>
    <name evidence="8" type="ORF">B0H94_104149</name>
</gene>
<feature type="signal peptide" evidence="5">
    <location>
        <begin position="1"/>
        <end position="19"/>
    </location>
</feature>